<name>A0AAX3NYL8_9GAMM</name>
<sequence length="187" mass="20780">MDDVTLVVSEGDTTQIDHIVVAPTGIFVVETKFYKGRIYGKESDKQWTQKIFKNTYKFQNPFRQNYKHVKAIEALLPNIGLANIHSVVVMLGECEWASKDRPAALFTSGWKAADYINDMIASGQKVLDVEEASARLQSLRLNVSRKAGRGGRTIAEAVKEGINVRVIQESNGDIVSGFPTNVPRNPK</sequence>
<feature type="domain" description="NERD" evidence="1">
    <location>
        <begin position="1"/>
        <end position="95"/>
    </location>
</feature>
<dbReference type="Pfam" id="PF08378">
    <property type="entry name" value="NERD"/>
    <property type="match status" value="1"/>
</dbReference>
<geneLocation type="plasmid" evidence="2 3">
    <name>pK520-MPH</name>
</geneLocation>
<dbReference type="PROSITE" id="PS50965">
    <property type="entry name" value="NERD"/>
    <property type="match status" value="1"/>
</dbReference>
<evidence type="ECO:0000313" key="2">
    <source>
        <dbReference type="EMBL" id="WED79226.1"/>
    </source>
</evidence>
<proteinExistence type="predicted"/>
<evidence type="ECO:0000313" key="3">
    <source>
        <dbReference type="Proteomes" id="UP001213721"/>
    </source>
</evidence>
<dbReference type="InterPro" id="IPR011528">
    <property type="entry name" value="NERD"/>
</dbReference>
<gene>
    <name evidence="2" type="ORF">PYU98_25060</name>
</gene>
<organism evidence="2 3">
    <name type="scientific">Aeromonas allosaccharophila</name>
    <dbReference type="NCBI Taxonomy" id="656"/>
    <lineage>
        <taxon>Bacteria</taxon>
        <taxon>Pseudomonadati</taxon>
        <taxon>Pseudomonadota</taxon>
        <taxon>Gammaproteobacteria</taxon>
        <taxon>Aeromonadales</taxon>
        <taxon>Aeromonadaceae</taxon>
        <taxon>Aeromonas</taxon>
    </lineage>
</organism>
<accession>A0AAX3NYL8</accession>
<dbReference type="Proteomes" id="UP001213721">
    <property type="component" value="Plasmid pK520-MPH"/>
</dbReference>
<dbReference type="AlphaFoldDB" id="A0AAX3NYL8"/>
<dbReference type="EMBL" id="CP118990">
    <property type="protein sequence ID" value="WED79226.1"/>
    <property type="molecule type" value="Genomic_DNA"/>
</dbReference>
<reference evidence="2" key="1">
    <citation type="submission" date="2023-02" db="EMBL/GenBank/DDBJ databases">
        <title>The sequence of Aeromonas allosaccharophila K520.</title>
        <authorList>
            <person name="Luo X."/>
        </authorList>
    </citation>
    <scope>NUCLEOTIDE SEQUENCE</scope>
    <source>
        <strain evidence="2">K520</strain>
        <plasmid evidence="2">pK520-MPH</plasmid>
    </source>
</reference>
<protein>
    <submittedName>
        <fullName evidence="2">Nuclease-related domain-containing protein</fullName>
    </submittedName>
</protein>
<evidence type="ECO:0000259" key="1">
    <source>
        <dbReference type="PROSITE" id="PS50965"/>
    </source>
</evidence>
<keyword evidence="2" id="KW-0614">Plasmid</keyword>